<reference evidence="2 3" key="1">
    <citation type="journal article" date="2018" name="Aquat. Microb. Ecol.">
        <title>Gammaproteobacterial methanotrophs dominate.</title>
        <authorList>
            <person name="Rissanen A.J."/>
            <person name="Saarenheimo J."/>
            <person name="Tiirola M."/>
            <person name="Peura S."/>
            <person name="Aalto S.L."/>
            <person name="Karvinen A."/>
            <person name="Nykanen H."/>
        </authorList>
    </citation>
    <scope>NUCLEOTIDE SEQUENCE [LARGE SCALE GENOMIC DNA]</scope>
    <source>
        <strain evidence="2">AMbin10</strain>
    </source>
</reference>
<accession>A0A2W4RIV7</accession>
<dbReference type="AlphaFoldDB" id="A0A2W4RIV7"/>
<dbReference type="Proteomes" id="UP000249396">
    <property type="component" value="Unassembled WGS sequence"/>
</dbReference>
<organism evidence="2 3">
    <name type="scientific">Candidatus Methylumidiphilus alinenensis</name>
    <dbReference type="NCBI Taxonomy" id="2202197"/>
    <lineage>
        <taxon>Bacteria</taxon>
        <taxon>Pseudomonadati</taxon>
        <taxon>Pseudomonadota</taxon>
        <taxon>Gammaproteobacteria</taxon>
        <taxon>Methylococcales</taxon>
        <taxon>Candidatus Methylumidiphilus</taxon>
    </lineage>
</organism>
<protein>
    <submittedName>
        <fullName evidence="2">Uncharacterized protein</fullName>
    </submittedName>
</protein>
<sequence>MLNRQNDTRRNWGEHPFVVLVGLLAALATIIAFVRDEGQKPSVEPPIPPAAVIVEQSIVRVPANQYWHDTGVKVQKRDWLEFKASGSWWSGIGMTGPEGQSSFSRNSCGECPIPDGNLGELVGKVGPDLFKVGKSSTQVVTQDSNLYLTMNENTGPCKDGRAGSCYEDNNGSLEVKVTVWRIK</sequence>
<name>A0A2W4RIV7_9GAMM</name>
<feature type="transmembrane region" description="Helical" evidence="1">
    <location>
        <begin position="15"/>
        <end position="34"/>
    </location>
</feature>
<keyword evidence="1" id="KW-0472">Membrane</keyword>
<comment type="caution">
    <text evidence="2">The sequence shown here is derived from an EMBL/GenBank/DDBJ whole genome shotgun (WGS) entry which is preliminary data.</text>
</comment>
<keyword evidence="1" id="KW-1133">Transmembrane helix</keyword>
<proteinExistence type="predicted"/>
<evidence type="ECO:0000313" key="2">
    <source>
        <dbReference type="EMBL" id="PZN83003.1"/>
    </source>
</evidence>
<dbReference type="EMBL" id="QJPH01000195">
    <property type="protein sequence ID" value="PZN83003.1"/>
    <property type="molecule type" value="Genomic_DNA"/>
</dbReference>
<evidence type="ECO:0000256" key="1">
    <source>
        <dbReference type="SAM" id="Phobius"/>
    </source>
</evidence>
<keyword evidence="1" id="KW-0812">Transmembrane</keyword>
<gene>
    <name evidence="2" type="ORF">DM484_05495</name>
</gene>
<evidence type="ECO:0000313" key="3">
    <source>
        <dbReference type="Proteomes" id="UP000249396"/>
    </source>
</evidence>
<dbReference type="Gene3D" id="2.60.120.430">
    <property type="entry name" value="Galactose-binding lectin"/>
    <property type="match status" value="1"/>
</dbReference>